<keyword evidence="9" id="KW-0464">Manganese</keyword>
<dbReference type="GO" id="GO:0008198">
    <property type="term" value="F:ferrous iron binding"/>
    <property type="evidence" value="ECO:0007669"/>
    <property type="project" value="TreeGrafter"/>
</dbReference>
<dbReference type="RefSeq" id="WP_188555550.1">
    <property type="nucleotide sequence ID" value="NZ_BMGT01000004.1"/>
</dbReference>
<dbReference type="EMBL" id="BMGT01000004">
    <property type="protein sequence ID" value="GGG88122.1"/>
    <property type="molecule type" value="Genomic_DNA"/>
</dbReference>
<sequence>MKLGLGLYRHMLTPEHYAFAAQAGCTHVVVHLVDYFKGGASNPANNQPTGGKDSPWGIAGDPEHIWTQKELSGLKTEIEAFGLRLEAIENLDPAHWHDILLDGPKRAAHIENVKTIIRRMGEAGIPILGYNFSLAGVCGRIQGPFARGGAVSVGLDGPVETPIPNGMVWNMIYDQHAPAGTLTSISHEELWTRLERFLEEVLPVAEEAGVTLAAHPDDPPLPTMRQQPRLVYQPDMYQRLIDINHSSRNGLEFCLGTLAEMSEGDIYSTVDRYSKQHRIAYIHFRNVRGKVPNYKEAFIDDGDIDMLRILSILDHNGFDGVLIPDHTPQMSCTAPWHAGMAHTLGFMRAALMNLEREHLSHRPGTNQ</sequence>
<dbReference type="InterPro" id="IPR036237">
    <property type="entry name" value="Xyl_isomerase-like_sf"/>
</dbReference>
<comment type="cofactor">
    <cofactor evidence="2">
        <name>Mn(2+)</name>
        <dbReference type="ChEBI" id="CHEBI:29035"/>
    </cofactor>
</comment>
<keyword evidence="8" id="KW-0408">Iron</keyword>
<dbReference type="PANTHER" id="PTHR30387">
    <property type="entry name" value="MANNONATE DEHYDRATASE"/>
    <property type="match status" value="1"/>
</dbReference>
<reference evidence="11" key="2">
    <citation type="submission" date="2020-09" db="EMBL/GenBank/DDBJ databases">
        <authorList>
            <person name="Sun Q."/>
            <person name="Zhou Y."/>
        </authorList>
    </citation>
    <scope>NUCLEOTIDE SEQUENCE</scope>
    <source>
        <strain evidence="11">CGMCC 1.12997</strain>
    </source>
</reference>
<keyword evidence="10" id="KW-0456">Lyase</keyword>
<evidence type="ECO:0000313" key="12">
    <source>
        <dbReference type="Proteomes" id="UP000647241"/>
    </source>
</evidence>
<comment type="function">
    <text evidence="4">Catalyzes the dehydration of D-mannonate.</text>
</comment>
<dbReference type="SUPFAM" id="SSF51658">
    <property type="entry name" value="Xylose isomerase-like"/>
    <property type="match status" value="1"/>
</dbReference>
<dbReference type="InterPro" id="IPR004628">
    <property type="entry name" value="Man_deHydtase"/>
</dbReference>
<evidence type="ECO:0000313" key="11">
    <source>
        <dbReference type="EMBL" id="GGG88122.1"/>
    </source>
</evidence>
<accession>A0A917HSS0</accession>
<evidence type="ECO:0000256" key="2">
    <source>
        <dbReference type="ARBA" id="ARBA00001936"/>
    </source>
</evidence>
<dbReference type="EC" id="4.2.1.8" evidence="7"/>
<evidence type="ECO:0000256" key="6">
    <source>
        <dbReference type="ARBA" id="ARBA00007389"/>
    </source>
</evidence>
<gene>
    <name evidence="11" type="primary">uxuA</name>
    <name evidence="11" type="ORF">GCM10011585_35240</name>
</gene>
<comment type="caution">
    <text evidence="11">The sequence shown here is derived from an EMBL/GenBank/DDBJ whole genome shotgun (WGS) entry which is preliminary data.</text>
</comment>
<organism evidence="11 12">
    <name type="scientific">Edaphobacter dinghuensis</name>
    <dbReference type="NCBI Taxonomy" id="1560005"/>
    <lineage>
        <taxon>Bacteria</taxon>
        <taxon>Pseudomonadati</taxon>
        <taxon>Acidobacteriota</taxon>
        <taxon>Terriglobia</taxon>
        <taxon>Terriglobales</taxon>
        <taxon>Acidobacteriaceae</taxon>
        <taxon>Edaphobacter</taxon>
    </lineage>
</organism>
<evidence type="ECO:0000256" key="8">
    <source>
        <dbReference type="ARBA" id="ARBA00023004"/>
    </source>
</evidence>
<dbReference type="GO" id="GO:0008927">
    <property type="term" value="F:mannonate dehydratase activity"/>
    <property type="evidence" value="ECO:0007669"/>
    <property type="project" value="UniProtKB-EC"/>
</dbReference>
<dbReference type="GO" id="GO:0030145">
    <property type="term" value="F:manganese ion binding"/>
    <property type="evidence" value="ECO:0007669"/>
    <property type="project" value="TreeGrafter"/>
</dbReference>
<protein>
    <recommendedName>
        <fullName evidence="7">mannonate dehydratase</fullName>
        <ecNumber evidence="7">4.2.1.8</ecNumber>
    </recommendedName>
</protein>
<dbReference type="AlphaFoldDB" id="A0A917HSS0"/>
<proteinExistence type="inferred from homology"/>
<keyword evidence="12" id="KW-1185">Reference proteome</keyword>
<evidence type="ECO:0000256" key="1">
    <source>
        <dbReference type="ARBA" id="ARBA00001794"/>
    </source>
</evidence>
<comment type="cofactor">
    <cofactor evidence="3">
        <name>Fe(2+)</name>
        <dbReference type="ChEBI" id="CHEBI:29033"/>
    </cofactor>
</comment>
<evidence type="ECO:0000256" key="7">
    <source>
        <dbReference type="ARBA" id="ARBA00012927"/>
    </source>
</evidence>
<dbReference type="PANTHER" id="PTHR30387:SF2">
    <property type="entry name" value="MANNONATE DEHYDRATASE"/>
    <property type="match status" value="1"/>
</dbReference>
<dbReference type="Proteomes" id="UP000647241">
    <property type="component" value="Unassembled WGS sequence"/>
</dbReference>
<comment type="pathway">
    <text evidence="5">Carbohydrate metabolism; pentose and glucuronate interconversion.</text>
</comment>
<reference evidence="11" key="1">
    <citation type="journal article" date="2014" name="Int. J. Syst. Evol. Microbiol.">
        <title>Complete genome sequence of Corynebacterium casei LMG S-19264T (=DSM 44701T), isolated from a smear-ripened cheese.</title>
        <authorList>
            <consortium name="US DOE Joint Genome Institute (JGI-PGF)"/>
            <person name="Walter F."/>
            <person name="Albersmeier A."/>
            <person name="Kalinowski J."/>
            <person name="Ruckert C."/>
        </authorList>
    </citation>
    <scope>NUCLEOTIDE SEQUENCE</scope>
    <source>
        <strain evidence="11">CGMCC 1.12997</strain>
    </source>
</reference>
<dbReference type="Gene3D" id="3.20.20.150">
    <property type="entry name" value="Divalent-metal-dependent TIM barrel enzymes"/>
    <property type="match status" value="1"/>
</dbReference>
<name>A0A917HSS0_9BACT</name>
<evidence type="ECO:0000256" key="9">
    <source>
        <dbReference type="ARBA" id="ARBA00023211"/>
    </source>
</evidence>
<evidence type="ECO:0000256" key="10">
    <source>
        <dbReference type="ARBA" id="ARBA00023239"/>
    </source>
</evidence>
<comment type="similarity">
    <text evidence="6">Belongs to the mannonate dehydratase family.</text>
</comment>
<dbReference type="GO" id="GO:0042840">
    <property type="term" value="P:D-glucuronate catabolic process"/>
    <property type="evidence" value="ECO:0007669"/>
    <property type="project" value="TreeGrafter"/>
</dbReference>
<evidence type="ECO:0000256" key="3">
    <source>
        <dbReference type="ARBA" id="ARBA00001954"/>
    </source>
</evidence>
<evidence type="ECO:0000256" key="4">
    <source>
        <dbReference type="ARBA" id="ARBA00002713"/>
    </source>
</evidence>
<dbReference type="Pfam" id="PF03786">
    <property type="entry name" value="UxuA"/>
    <property type="match status" value="2"/>
</dbReference>
<evidence type="ECO:0000256" key="5">
    <source>
        <dbReference type="ARBA" id="ARBA00004892"/>
    </source>
</evidence>
<comment type="catalytic activity">
    <reaction evidence="1">
        <text>D-mannonate = 2-dehydro-3-deoxy-D-gluconate + H2O</text>
        <dbReference type="Rhea" id="RHEA:20097"/>
        <dbReference type="ChEBI" id="CHEBI:15377"/>
        <dbReference type="ChEBI" id="CHEBI:17767"/>
        <dbReference type="ChEBI" id="CHEBI:57990"/>
        <dbReference type="EC" id="4.2.1.8"/>
    </reaction>
</comment>